<name>Z9JSB0_9MICO</name>
<dbReference type="Proteomes" id="UP000023067">
    <property type="component" value="Unassembled WGS sequence"/>
</dbReference>
<keyword evidence="1" id="KW-0812">Transmembrane</keyword>
<dbReference type="AlphaFoldDB" id="Z9JSB0"/>
<keyword evidence="3" id="KW-1185">Reference proteome</keyword>
<organism evidence="2 3">
    <name type="scientific">Brachybacterium phenoliresistens</name>
    <dbReference type="NCBI Taxonomy" id="396014"/>
    <lineage>
        <taxon>Bacteria</taxon>
        <taxon>Bacillati</taxon>
        <taxon>Actinomycetota</taxon>
        <taxon>Actinomycetes</taxon>
        <taxon>Micrococcales</taxon>
        <taxon>Dermabacteraceae</taxon>
        <taxon>Brachybacterium</taxon>
    </lineage>
</organism>
<gene>
    <name evidence="2" type="ORF">BF93_17970</name>
</gene>
<dbReference type="EMBL" id="JDYK01000009">
    <property type="protein sequence ID" value="EWS81064.1"/>
    <property type="molecule type" value="Genomic_DNA"/>
</dbReference>
<dbReference type="eggNOG" id="ENOG5033I9S">
    <property type="taxonomic scope" value="Bacteria"/>
</dbReference>
<keyword evidence="1" id="KW-0472">Membrane</keyword>
<evidence type="ECO:0000313" key="3">
    <source>
        <dbReference type="Proteomes" id="UP000023067"/>
    </source>
</evidence>
<evidence type="ECO:0000256" key="1">
    <source>
        <dbReference type="SAM" id="Phobius"/>
    </source>
</evidence>
<dbReference type="HOGENOM" id="CLU_176213_1_0_11"/>
<sequence length="93" mass="9457">MDLSSIFSSSLNVLLTGLVLGAGLPLLFSVGIVLADRGAGGELADGSVAAPNPAAKHGARAIFVLVALIVLYGLLFITRKSISHYLGIDLPLG</sequence>
<feature type="transmembrane region" description="Helical" evidence="1">
    <location>
        <begin position="59"/>
        <end position="77"/>
    </location>
</feature>
<protein>
    <submittedName>
        <fullName evidence="2">Uncharacterized protein</fullName>
    </submittedName>
</protein>
<proteinExistence type="predicted"/>
<keyword evidence="1" id="KW-1133">Transmembrane helix</keyword>
<dbReference type="STRING" id="396014.BF93_17970"/>
<evidence type="ECO:0000313" key="2">
    <source>
        <dbReference type="EMBL" id="EWS81064.1"/>
    </source>
</evidence>
<accession>Z9JSB0</accession>
<reference evidence="2 3" key="1">
    <citation type="submission" date="2014-02" db="EMBL/GenBank/DDBJ databases">
        <title>Genome sequence of Brachybacterium phenoliresistens strain W13A50.</title>
        <authorList>
            <person name="Wang X."/>
        </authorList>
    </citation>
    <scope>NUCLEOTIDE SEQUENCE [LARGE SCALE GENOMIC DNA]</scope>
    <source>
        <strain evidence="2 3">W13A50</strain>
    </source>
</reference>
<dbReference type="PATRIC" id="fig|396014.3.peg.1931"/>
<comment type="caution">
    <text evidence="2">The sequence shown here is derived from an EMBL/GenBank/DDBJ whole genome shotgun (WGS) entry which is preliminary data.</text>
</comment>